<evidence type="ECO:0000259" key="2">
    <source>
        <dbReference type="Pfam" id="PF13550"/>
    </source>
</evidence>
<gene>
    <name evidence="3" type="ORF">ILT43_08125</name>
</gene>
<dbReference type="Pfam" id="PF13550">
    <property type="entry name" value="Phage-tail_3"/>
    <property type="match status" value="1"/>
</dbReference>
<proteinExistence type="predicted"/>
<comment type="caution">
    <text evidence="3">The sequence shown here is derived from an EMBL/GenBank/DDBJ whole genome shotgun (WGS) entry which is preliminary data.</text>
</comment>
<feature type="domain" description="Tip attachment protein J" evidence="2">
    <location>
        <begin position="322"/>
        <end position="472"/>
    </location>
</feature>
<protein>
    <recommendedName>
        <fullName evidence="2">Tip attachment protein J domain-containing protein</fullName>
    </recommendedName>
</protein>
<keyword evidence="4" id="KW-1185">Reference proteome</keyword>
<organism evidence="3 4">
    <name type="scientific">Sphingomonas longa</name>
    <dbReference type="NCBI Taxonomy" id="2778730"/>
    <lineage>
        <taxon>Bacteria</taxon>
        <taxon>Pseudomonadati</taxon>
        <taxon>Pseudomonadota</taxon>
        <taxon>Alphaproteobacteria</taxon>
        <taxon>Sphingomonadales</taxon>
        <taxon>Sphingomonadaceae</taxon>
        <taxon>Sphingomonas</taxon>
    </lineage>
</organism>
<dbReference type="Proteomes" id="UP000763641">
    <property type="component" value="Unassembled WGS sequence"/>
</dbReference>
<feature type="region of interest" description="Disordered" evidence="1">
    <location>
        <begin position="987"/>
        <end position="1006"/>
    </location>
</feature>
<sequence length="1272" mass="133348">MAKALKTAALVVGAVALVATGVGAVALGGIAAVSIAGVSTATLFLVSGGLTVAASLLQKTPKVPASQTDRLRASVNPGAFRHTVLGSTAMPVEVRYEEWSGKDQEYCDWIVLHASHACEAIDEIWFETMLAWSRTNGVSGKYAGYFFVPHVVLEGSPANAFSIASGRWNQSARLTGCAYSHWRFKITGNSKKAESPFTGGLPSRITVVGRGAKLYDPRRDSTVPGGNGPMRASDQSTWRYMTDDGATIGENLPLQILRVVLGWRIRNPTTGEMKLATGSGVPARRLNLTSIAVAANLADELVNRSVGGQEPRYHGAGVISEGDDPKTVLDMLCTASCARFRDTGGKLSLVVAHNDLAGAATDDGLNDDDVVGPFTWDPDAALESTPNIVRGKYVDATPNSLYQLIEYPEVRIASPDGQDRIFPLDLGVVESPSQAQRIAKQVLQRKQYPREFSAPFDIRAWKYGIGDVVPFTFAPLSFNRRLFRVKDQELGQNGVCNMTLTIEAAAIYAWDADDRAAVQPAEAITYDSRNNPLVLAIADIDAAVTAIFSDGVVTHGREKRELVRQWQAIEAQFLALDARYAGLGSPADIASARGLAYQAYQQLAAYLAGLNPAWDAIDLDTPIPDPALADQRWAAARTKIEAFGAAITGREGPAGADGGSSFTLVDVGNCTAGPNSVVKSTGGADWNGKARTAEHAPAATVSALLVPGTFVGLTTDPTADTSFSSIDYAVHWSGNTNIYIYRNGVGTAPLAARAPGAGPVRATVKSDGKQVFYELEGVDLSGQTEIVVLPGADLYGSIAIFSQGIAVNGVTFSRDGVQGAGSTNLVSMSPTTIVAGNSVRGTSGGFWGIDAAYSRESYTGGAVANFTVPAANGDLFMAGLTQGIGGDRGKSYDGISFALHRNGNTGGTGAFINGVQFGAAGPVVPGVLRGRVHFDGRYVRWFVNEQMFAQFDWMGTTYDPHDPANALRFACSLAAVSRIDNISLTAAGTKGTDGRDGTNGTNGLNGTNGQSIHIAYSDAADGSVNFTTGEAGGRTFIGVYTDTNPGADSTNPAAYGWTRLRGLDGTNGINGPGGYVHIAYANSANGTVDFHLSDPTGRTYIGTYTDQTEPDSGNPATYAWQLVKGADGKDGINGTNGANADQLGLGVLANGSLGMSIPSSGSTTFTDYSQTINVVAGRQFKLTMVAVNGFRNTGSNVAVATIRVVLGNQVLFSGTISVDADGSIYSSNLEDASTKLIANNVSGSAQLVITHSRGGPIGNSADFDFNFILERV</sequence>
<feature type="region of interest" description="Disordered" evidence="1">
    <location>
        <begin position="216"/>
        <end position="235"/>
    </location>
</feature>
<dbReference type="InterPro" id="IPR032876">
    <property type="entry name" value="J_dom"/>
</dbReference>
<dbReference type="EMBL" id="JAFEMC010000002">
    <property type="protein sequence ID" value="MBM6576337.1"/>
    <property type="molecule type" value="Genomic_DNA"/>
</dbReference>
<name>A0ABS2D5Y6_9SPHN</name>
<accession>A0ABS2D5Y6</accession>
<evidence type="ECO:0000256" key="1">
    <source>
        <dbReference type="SAM" id="MobiDB-lite"/>
    </source>
</evidence>
<evidence type="ECO:0000313" key="3">
    <source>
        <dbReference type="EMBL" id="MBM6576337.1"/>
    </source>
</evidence>
<evidence type="ECO:0000313" key="4">
    <source>
        <dbReference type="Proteomes" id="UP000763641"/>
    </source>
</evidence>
<reference evidence="3 4" key="1">
    <citation type="submission" date="2020-12" db="EMBL/GenBank/DDBJ databases">
        <title>Sphingomonas sp.</title>
        <authorList>
            <person name="Kim M.K."/>
        </authorList>
    </citation>
    <scope>NUCLEOTIDE SEQUENCE [LARGE SCALE GENOMIC DNA]</scope>
    <source>
        <strain evidence="3 4">BT552</strain>
    </source>
</reference>
<dbReference type="RefSeq" id="WP_204198076.1">
    <property type="nucleotide sequence ID" value="NZ_JAFEMC010000002.1"/>
</dbReference>